<reference evidence="1" key="2">
    <citation type="submission" date="2014-05" db="EMBL/GenBank/DDBJ databases">
        <title>The genome and life-stage specific transcriptomes of Globodera pallida elucidate key aspects of plant parasitism by a cyst nematode.</title>
        <authorList>
            <person name="Cotton J.A."/>
            <person name="Lilley C.J."/>
            <person name="Jones L.M."/>
            <person name="Kikuchi T."/>
            <person name="Reid A.J."/>
            <person name="Thorpe P."/>
            <person name="Tsai I.J."/>
            <person name="Beasley H."/>
            <person name="Blok V."/>
            <person name="Cock P.J.A."/>
            <person name="Van den Akker S.E."/>
            <person name="Holroyd N."/>
            <person name="Hunt M."/>
            <person name="Mantelin S."/>
            <person name="Naghra H."/>
            <person name="Pain A."/>
            <person name="Palomares-Rius J.E."/>
            <person name="Zarowiecki M."/>
            <person name="Berriman M."/>
            <person name="Jones J.T."/>
            <person name="Urwin P.E."/>
        </authorList>
    </citation>
    <scope>NUCLEOTIDE SEQUENCE [LARGE SCALE GENOMIC DNA]</scope>
    <source>
        <strain evidence="1">Lindley</strain>
    </source>
</reference>
<evidence type="ECO:0000313" key="2">
    <source>
        <dbReference type="WBParaSite" id="GPLIN_001640100"/>
    </source>
</evidence>
<protein>
    <submittedName>
        <fullName evidence="2">Peptidylprolyl isomerase</fullName>
    </submittedName>
</protein>
<name>A0A183CU43_GLOPA</name>
<organism evidence="1 2">
    <name type="scientific">Globodera pallida</name>
    <name type="common">Potato cyst nematode worm</name>
    <name type="synonym">Heterodera pallida</name>
    <dbReference type="NCBI Taxonomy" id="36090"/>
    <lineage>
        <taxon>Eukaryota</taxon>
        <taxon>Metazoa</taxon>
        <taxon>Ecdysozoa</taxon>
        <taxon>Nematoda</taxon>
        <taxon>Chromadorea</taxon>
        <taxon>Rhabditida</taxon>
        <taxon>Tylenchina</taxon>
        <taxon>Tylenchomorpha</taxon>
        <taxon>Tylenchoidea</taxon>
        <taxon>Heteroderidae</taxon>
        <taxon>Heteroderinae</taxon>
        <taxon>Globodera</taxon>
    </lineage>
</organism>
<accession>A0A183CU43</accession>
<dbReference type="AlphaFoldDB" id="A0A183CU43"/>
<dbReference type="WBParaSite" id="GPLIN_001640100">
    <property type="protein sequence ID" value="GPLIN_001640100"/>
    <property type="gene ID" value="GPLIN_001640100"/>
</dbReference>
<dbReference type="Proteomes" id="UP000050741">
    <property type="component" value="Unassembled WGS sequence"/>
</dbReference>
<reference evidence="1" key="1">
    <citation type="submission" date="2013-12" db="EMBL/GenBank/DDBJ databases">
        <authorList>
            <person name="Aslett M."/>
        </authorList>
    </citation>
    <scope>NUCLEOTIDE SEQUENCE [LARGE SCALE GENOMIC DNA]</scope>
    <source>
        <strain evidence="1">Lindley</strain>
    </source>
</reference>
<reference evidence="2" key="3">
    <citation type="submission" date="2016-06" db="UniProtKB">
        <authorList>
            <consortium name="WormBaseParasite"/>
        </authorList>
    </citation>
    <scope>IDENTIFICATION</scope>
</reference>
<proteinExistence type="predicted"/>
<evidence type="ECO:0000313" key="1">
    <source>
        <dbReference type="Proteomes" id="UP000050741"/>
    </source>
</evidence>
<keyword evidence="1" id="KW-1185">Reference proteome</keyword>
<sequence length="52" mass="5680">MVAPGGAPGTDTPFLTPFIFRLHHGEVISGMDRAYDVNVRGRTPSRRDPGRT</sequence>